<evidence type="ECO:0000313" key="9">
    <source>
        <dbReference type="EMBL" id="MEE3928501.1"/>
    </source>
</evidence>
<dbReference type="EMBL" id="JAZDWZ010000008">
    <property type="protein sequence ID" value="MEE3928501.1"/>
    <property type="molecule type" value="Genomic_DNA"/>
</dbReference>
<feature type="transmembrane region" description="Helical" evidence="7">
    <location>
        <begin position="191"/>
        <end position="216"/>
    </location>
</feature>
<evidence type="ECO:0000256" key="2">
    <source>
        <dbReference type="ARBA" id="ARBA00022448"/>
    </source>
</evidence>
<sequence length="292" mass="33322">MLSILFIYFGQSASNLKQNYFDILTFKWFLHLNSNTLQENYSNAFILMLNYFYLSVILISVSLVLGFILGYIIGLLSAIYLNSWFDFLVNIITFFVSGVPIFILAPILIDFNESIDAPTLFIPADLINNWVSFTSMVAPMVLIIILSTSITINITKSQVLVILKKYYITNMKCNGFSLKQIIFKGIFKNSLILIFPFLPSLLMLLVAYTLIIERIFQIPGMSVILLNALKINESNLLILFILSICFLFLFFNSLSVFISELLDSSKSLKYKNASNFSNFLKIKKDLNAKKTI</sequence>
<proteinExistence type="inferred from homology"/>
<keyword evidence="5 7" id="KW-1133">Transmembrane helix</keyword>
<keyword evidence="4 7" id="KW-0812">Transmembrane</keyword>
<feature type="transmembrane region" description="Helical" evidence="7">
    <location>
        <begin position="51"/>
        <end position="80"/>
    </location>
</feature>
<feature type="transmembrane region" description="Helical" evidence="7">
    <location>
        <begin position="236"/>
        <end position="262"/>
    </location>
</feature>
<evidence type="ECO:0000256" key="5">
    <source>
        <dbReference type="ARBA" id="ARBA00022989"/>
    </source>
</evidence>
<feature type="transmembrane region" description="Helical" evidence="7">
    <location>
        <begin position="87"/>
        <end position="109"/>
    </location>
</feature>
<dbReference type="PANTHER" id="PTHR30465:SF0">
    <property type="entry name" value="OLIGOPEPTIDE TRANSPORT SYSTEM PERMEASE PROTEIN APPB"/>
    <property type="match status" value="1"/>
</dbReference>
<feature type="domain" description="ABC transmembrane type-1" evidence="8">
    <location>
        <begin position="52"/>
        <end position="255"/>
    </location>
</feature>
<comment type="similarity">
    <text evidence="7">Belongs to the binding-protein-dependent transport system permease family.</text>
</comment>
<keyword evidence="6 7" id="KW-0472">Membrane</keyword>
<dbReference type="Pfam" id="PF00528">
    <property type="entry name" value="BPD_transp_1"/>
    <property type="match status" value="1"/>
</dbReference>
<keyword evidence="10" id="KW-1185">Reference proteome</keyword>
<name>A0ABU7MN60_9BACT</name>
<reference evidence="9" key="1">
    <citation type="submission" date="2024-01" db="EMBL/GenBank/DDBJ databases">
        <title>Genome sequence of Mycoplasma ciconiae type strain DSM 25251.</title>
        <authorList>
            <person name="Spergser J."/>
        </authorList>
    </citation>
    <scope>NUCLEOTIDE SEQUENCE [LARGE SCALE GENOMIC DNA]</scope>
    <source>
        <strain evidence="9">DSM 25251</strain>
    </source>
</reference>
<evidence type="ECO:0000256" key="3">
    <source>
        <dbReference type="ARBA" id="ARBA00022475"/>
    </source>
</evidence>
<evidence type="ECO:0000256" key="7">
    <source>
        <dbReference type="RuleBase" id="RU363032"/>
    </source>
</evidence>
<dbReference type="RefSeq" id="WP_330500913.1">
    <property type="nucleotide sequence ID" value="NZ_JAZDWZ010000008.1"/>
</dbReference>
<comment type="subcellular location">
    <subcellularLocation>
        <location evidence="1 7">Cell membrane</location>
        <topology evidence="1 7">Multi-pass membrane protein</topology>
    </subcellularLocation>
</comment>
<accession>A0ABU7MN60</accession>
<protein>
    <submittedName>
        <fullName evidence="9">ABC transporter permease</fullName>
    </submittedName>
</protein>
<dbReference type="SUPFAM" id="SSF161098">
    <property type="entry name" value="MetI-like"/>
    <property type="match status" value="1"/>
</dbReference>
<evidence type="ECO:0000256" key="1">
    <source>
        <dbReference type="ARBA" id="ARBA00004651"/>
    </source>
</evidence>
<keyword evidence="2 7" id="KW-0813">Transport</keyword>
<keyword evidence="3" id="KW-1003">Cell membrane</keyword>
<evidence type="ECO:0000256" key="4">
    <source>
        <dbReference type="ARBA" id="ARBA00022692"/>
    </source>
</evidence>
<comment type="caution">
    <text evidence="9">The sequence shown here is derived from an EMBL/GenBank/DDBJ whole genome shotgun (WGS) entry which is preliminary data.</text>
</comment>
<evidence type="ECO:0000256" key="6">
    <source>
        <dbReference type="ARBA" id="ARBA00023136"/>
    </source>
</evidence>
<gene>
    <name evidence="9" type="ORF">V2E24_02840</name>
</gene>
<dbReference type="InterPro" id="IPR035906">
    <property type="entry name" value="MetI-like_sf"/>
</dbReference>
<dbReference type="PROSITE" id="PS50928">
    <property type="entry name" value="ABC_TM1"/>
    <property type="match status" value="1"/>
</dbReference>
<feature type="transmembrane region" description="Helical" evidence="7">
    <location>
        <begin position="129"/>
        <end position="155"/>
    </location>
</feature>
<dbReference type="InterPro" id="IPR000515">
    <property type="entry name" value="MetI-like"/>
</dbReference>
<dbReference type="Proteomes" id="UP001344817">
    <property type="component" value="Unassembled WGS sequence"/>
</dbReference>
<evidence type="ECO:0000259" key="8">
    <source>
        <dbReference type="PROSITE" id="PS50928"/>
    </source>
</evidence>
<organism evidence="9 10">
    <name type="scientific">Mycoplasmopsis ciconiae</name>
    <dbReference type="NCBI Taxonomy" id="561067"/>
    <lineage>
        <taxon>Bacteria</taxon>
        <taxon>Bacillati</taxon>
        <taxon>Mycoplasmatota</taxon>
        <taxon>Mycoplasmoidales</taxon>
        <taxon>Metamycoplasmataceae</taxon>
        <taxon>Mycoplasmopsis</taxon>
    </lineage>
</organism>
<evidence type="ECO:0000313" key="10">
    <source>
        <dbReference type="Proteomes" id="UP001344817"/>
    </source>
</evidence>
<dbReference type="PANTHER" id="PTHR30465">
    <property type="entry name" value="INNER MEMBRANE ABC TRANSPORTER"/>
    <property type="match status" value="1"/>
</dbReference>